<reference evidence="2 3" key="1">
    <citation type="journal article" date="2018" name="BMC Genomics">
        <title>Comparative genome analyses reveal sequence features reflecting distinct modes of host-adaptation between dicot and monocot powdery mildew.</title>
        <authorList>
            <person name="Wu Y."/>
            <person name="Ma X."/>
            <person name="Pan Z."/>
            <person name="Kale S.D."/>
            <person name="Song Y."/>
            <person name="King H."/>
            <person name="Zhang Q."/>
            <person name="Presley C."/>
            <person name="Deng X."/>
            <person name="Wei C.I."/>
            <person name="Xiao S."/>
        </authorList>
    </citation>
    <scope>NUCLEOTIDE SEQUENCE [LARGE SCALE GENOMIC DNA]</scope>
    <source>
        <strain evidence="2">UMSG3</strain>
    </source>
</reference>
<accession>A0A420IMC8</accession>
<feature type="region of interest" description="Disordered" evidence="1">
    <location>
        <begin position="248"/>
        <end position="272"/>
    </location>
</feature>
<dbReference type="EMBL" id="MCBQ01008328">
    <property type="protein sequence ID" value="RKF75706.1"/>
    <property type="molecule type" value="Genomic_DNA"/>
</dbReference>
<evidence type="ECO:0000256" key="1">
    <source>
        <dbReference type="SAM" id="MobiDB-lite"/>
    </source>
</evidence>
<sequence>MAGHYKVGSVDGKKPASQWLARLTYERRRVGNEGTPEDFFEAVEILFEKDAASWLNSYSRYRRMIDGRDKATKEDVEEFKIAFQAEFPARSLNVREEGNVSAEINSLEQGPEESLRAYYERSQELLRRSHGRDAPEKGASLLAPIEAVVLSNILAAFLGGLVDDSIRSTVLARPNILSESLRRAYNAAEEAKSTIEKLNNMERIREERKELEIFRSHYRQQYQRPFDASRVFIDQSRPQVRNMLKNQEPTRQWQFTPQPSQRQTLMPPPQQPRNLFLNQDLSTHLHATQG</sequence>
<gene>
    <name evidence="2" type="ORF">GcM3_083030</name>
</gene>
<comment type="caution">
    <text evidence="2">The sequence shown here is derived from an EMBL/GenBank/DDBJ whole genome shotgun (WGS) entry which is preliminary data.</text>
</comment>
<dbReference type="Proteomes" id="UP000283383">
    <property type="component" value="Unassembled WGS sequence"/>
</dbReference>
<feature type="compositionally biased region" description="Polar residues" evidence="1">
    <location>
        <begin position="248"/>
        <end position="264"/>
    </location>
</feature>
<evidence type="ECO:0000313" key="3">
    <source>
        <dbReference type="Proteomes" id="UP000283383"/>
    </source>
</evidence>
<proteinExistence type="predicted"/>
<keyword evidence="3" id="KW-1185">Reference proteome</keyword>
<protein>
    <submittedName>
        <fullName evidence="2">Uncharacterized protein</fullName>
    </submittedName>
</protein>
<dbReference type="AlphaFoldDB" id="A0A420IMC8"/>
<evidence type="ECO:0000313" key="2">
    <source>
        <dbReference type="EMBL" id="RKF75706.1"/>
    </source>
</evidence>
<name>A0A420IMC8_9PEZI</name>
<organism evidence="2 3">
    <name type="scientific">Golovinomyces cichoracearum</name>
    <dbReference type="NCBI Taxonomy" id="62708"/>
    <lineage>
        <taxon>Eukaryota</taxon>
        <taxon>Fungi</taxon>
        <taxon>Dikarya</taxon>
        <taxon>Ascomycota</taxon>
        <taxon>Pezizomycotina</taxon>
        <taxon>Leotiomycetes</taxon>
        <taxon>Erysiphales</taxon>
        <taxon>Erysiphaceae</taxon>
        <taxon>Golovinomyces</taxon>
    </lineage>
</organism>